<feature type="transmembrane region" description="Helical" evidence="1">
    <location>
        <begin position="29"/>
        <end position="52"/>
    </location>
</feature>
<organism evidence="2 3">
    <name type="scientific">Pedobacter gandavensis</name>
    <dbReference type="NCBI Taxonomy" id="2679963"/>
    <lineage>
        <taxon>Bacteria</taxon>
        <taxon>Pseudomonadati</taxon>
        <taxon>Bacteroidota</taxon>
        <taxon>Sphingobacteriia</taxon>
        <taxon>Sphingobacteriales</taxon>
        <taxon>Sphingobacteriaceae</taxon>
        <taxon>Pedobacter</taxon>
    </lineage>
</organism>
<accession>A0ABR6F2H3</accession>
<comment type="caution">
    <text evidence="2">The sequence shown here is derived from an EMBL/GenBank/DDBJ whole genome shotgun (WGS) entry which is preliminary data.</text>
</comment>
<protein>
    <submittedName>
        <fullName evidence="2">Uncharacterized protein</fullName>
    </submittedName>
</protein>
<evidence type="ECO:0000313" key="2">
    <source>
        <dbReference type="EMBL" id="MBB2151705.1"/>
    </source>
</evidence>
<dbReference type="EMBL" id="WNXC01000011">
    <property type="protein sequence ID" value="MBB2151705.1"/>
    <property type="molecule type" value="Genomic_DNA"/>
</dbReference>
<gene>
    <name evidence="2" type="ORF">GM920_22605</name>
</gene>
<name>A0ABR6F2H3_9SPHI</name>
<keyword evidence="1" id="KW-0812">Transmembrane</keyword>
<keyword evidence="1" id="KW-1133">Transmembrane helix</keyword>
<evidence type="ECO:0000313" key="3">
    <source>
        <dbReference type="Proteomes" id="UP000636110"/>
    </source>
</evidence>
<evidence type="ECO:0000256" key="1">
    <source>
        <dbReference type="SAM" id="Phobius"/>
    </source>
</evidence>
<keyword evidence="3" id="KW-1185">Reference proteome</keyword>
<sequence length="59" mass="6929">MKWVANIIIAVVSLIIAWQLMPNETFLHLFYFLLAAFVAFWVIRVILVLLHIDVDPFED</sequence>
<feature type="transmembrane region" description="Helical" evidence="1">
    <location>
        <begin position="6"/>
        <end position="22"/>
    </location>
</feature>
<dbReference type="Proteomes" id="UP000636110">
    <property type="component" value="Unassembled WGS sequence"/>
</dbReference>
<proteinExistence type="predicted"/>
<reference evidence="2 3" key="1">
    <citation type="submission" date="2019-11" db="EMBL/GenBank/DDBJ databases">
        <title>Description of Pedobacter sp. LMG 31462T.</title>
        <authorList>
            <person name="Carlier A."/>
            <person name="Qi S."/>
            <person name="Vandamme P."/>
        </authorList>
    </citation>
    <scope>NUCLEOTIDE SEQUENCE [LARGE SCALE GENOMIC DNA]</scope>
    <source>
        <strain evidence="2 3">LMG 31462</strain>
    </source>
</reference>
<keyword evidence="1" id="KW-0472">Membrane</keyword>
<dbReference type="RefSeq" id="WP_182961674.1">
    <property type="nucleotide sequence ID" value="NZ_WNXC01000011.1"/>
</dbReference>